<reference evidence="9" key="1">
    <citation type="submission" date="2022-01" db="EMBL/GenBank/DDBJ databases">
        <authorList>
            <person name="King R."/>
        </authorList>
    </citation>
    <scope>NUCLEOTIDE SEQUENCE</scope>
</reference>
<evidence type="ECO:0000256" key="3">
    <source>
        <dbReference type="ARBA" id="ARBA00022475"/>
    </source>
</evidence>
<name>A0A9N9WXM3_9DIPT</name>
<keyword evidence="6 8" id="KW-0472">Membrane</keyword>
<dbReference type="Proteomes" id="UP001153620">
    <property type="component" value="Chromosome 3"/>
</dbReference>
<evidence type="ECO:0000256" key="5">
    <source>
        <dbReference type="ARBA" id="ARBA00022989"/>
    </source>
</evidence>
<dbReference type="EMBL" id="OU895879">
    <property type="protein sequence ID" value="CAG9807871.1"/>
    <property type="molecule type" value="Genomic_DNA"/>
</dbReference>
<evidence type="ECO:0008006" key="11">
    <source>
        <dbReference type="Google" id="ProtNLM"/>
    </source>
</evidence>
<keyword evidence="5 8" id="KW-1133">Transmembrane helix</keyword>
<organism evidence="9 10">
    <name type="scientific">Chironomus riparius</name>
    <dbReference type="NCBI Taxonomy" id="315576"/>
    <lineage>
        <taxon>Eukaryota</taxon>
        <taxon>Metazoa</taxon>
        <taxon>Ecdysozoa</taxon>
        <taxon>Arthropoda</taxon>
        <taxon>Hexapoda</taxon>
        <taxon>Insecta</taxon>
        <taxon>Pterygota</taxon>
        <taxon>Neoptera</taxon>
        <taxon>Endopterygota</taxon>
        <taxon>Diptera</taxon>
        <taxon>Nematocera</taxon>
        <taxon>Chironomoidea</taxon>
        <taxon>Chironomidae</taxon>
        <taxon>Chironominae</taxon>
        <taxon>Chironomus</taxon>
    </lineage>
</organism>
<keyword evidence="3" id="KW-1003">Cell membrane</keyword>
<protein>
    <recommendedName>
        <fullName evidence="11">Gustatory receptor</fullName>
    </recommendedName>
</protein>
<evidence type="ECO:0000256" key="6">
    <source>
        <dbReference type="ARBA" id="ARBA00023136"/>
    </source>
</evidence>
<accession>A0A9N9WXM3</accession>
<dbReference type="OrthoDB" id="5800391at2759"/>
<dbReference type="GO" id="GO:0005886">
    <property type="term" value="C:plasma membrane"/>
    <property type="evidence" value="ECO:0007669"/>
    <property type="project" value="UniProtKB-SubCell"/>
</dbReference>
<comment type="subcellular location">
    <subcellularLocation>
        <location evidence="1">Cell membrane</location>
        <topology evidence="1">Multi-pass membrane protein</topology>
    </subcellularLocation>
</comment>
<evidence type="ECO:0000256" key="7">
    <source>
        <dbReference type="ARBA" id="ARBA00023170"/>
    </source>
</evidence>
<dbReference type="GO" id="GO:0033041">
    <property type="term" value="F:sweet taste receptor activity"/>
    <property type="evidence" value="ECO:0007669"/>
    <property type="project" value="TreeGrafter"/>
</dbReference>
<evidence type="ECO:0000256" key="2">
    <source>
        <dbReference type="ARBA" id="ARBA00005327"/>
    </source>
</evidence>
<evidence type="ECO:0000256" key="1">
    <source>
        <dbReference type="ARBA" id="ARBA00004651"/>
    </source>
</evidence>
<evidence type="ECO:0000256" key="8">
    <source>
        <dbReference type="SAM" id="Phobius"/>
    </source>
</evidence>
<sequence length="330" mass="38853">MHNVNIEYFKKSKKSIERFEVYENLKLFKNYSLLIQKDEEIIEEESFDDSFHKAIKPIATFVQFLFLMPICGISSEFSDNLRFKWMTVRVTMSLLYLSYGLFITFLFFKEIYIKQINFGNSIGMLFFSYTTTCTLVFIDIAQKWPNIMKMWKKIDDNFTRHPYKIYKRRLSTKIRSIAVTVIILALLEHLLFLANEAFNKYVDVKLKDIQVDKPIEYFLNQQFGFIYANLPFSVPLGLFNEIMNMNFTFAWNYMELFVTMISLGLSTRFHQINKRIAKFRGKDDLSDVIDPGSSKPEDAFRSLKTLAHIVLMVDNDQLVHVSDAKNGKEA</sequence>
<reference evidence="9" key="2">
    <citation type="submission" date="2022-10" db="EMBL/GenBank/DDBJ databases">
        <authorList>
            <consortium name="ENA_rothamsted_submissions"/>
            <consortium name="culmorum"/>
            <person name="King R."/>
        </authorList>
    </citation>
    <scope>NUCLEOTIDE SEQUENCE</scope>
</reference>
<feature type="transmembrane region" description="Helical" evidence="8">
    <location>
        <begin position="174"/>
        <end position="194"/>
    </location>
</feature>
<dbReference type="Pfam" id="PF06151">
    <property type="entry name" value="Trehalose_recp"/>
    <property type="match status" value="1"/>
</dbReference>
<feature type="transmembrane region" description="Helical" evidence="8">
    <location>
        <begin position="250"/>
        <end position="270"/>
    </location>
</feature>
<feature type="transmembrane region" description="Helical" evidence="8">
    <location>
        <begin position="120"/>
        <end position="141"/>
    </location>
</feature>
<dbReference type="PANTHER" id="PTHR21421:SF34">
    <property type="entry name" value="GUSTATORY RECEPTOR FOR SUGAR TASTE 61A-RELATED"/>
    <property type="match status" value="1"/>
</dbReference>
<evidence type="ECO:0000313" key="10">
    <source>
        <dbReference type="Proteomes" id="UP001153620"/>
    </source>
</evidence>
<gene>
    <name evidence="9" type="ORF">CHIRRI_LOCUS10717</name>
</gene>
<feature type="transmembrane region" description="Helical" evidence="8">
    <location>
        <begin position="86"/>
        <end position="108"/>
    </location>
</feature>
<keyword evidence="7" id="KW-0675">Receptor</keyword>
<keyword evidence="10" id="KW-1185">Reference proteome</keyword>
<dbReference type="PANTHER" id="PTHR21421">
    <property type="entry name" value="GUSTATORY RECEPTOR"/>
    <property type="match status" value="1"/>
</dbReference>
<evidence type="ECO:0000256" key="4">
    <source>
        <dbReference type="ARBA" id="ARBA00022692"/>
    </source>
</evidence>
<comment type="similarity">
    <text evidence="2">Belongs to the insect chemoreceptor superfamily. Gustatory receptor (GR) family. Gr5a subfamily.</text>
</comment>
<proteinExistence type="inferred from homology"/>
<evidence type="ECO:0000313" key="9">
    <source>
        <dbReference type="EMBL" id="CAG9807871.1"/>
    </source>
</evidence>
<dbReference type="InterPro" id="IPR009318">
    <property type="entry name" value="Gustatory_rcpt"/>
</dbReference>
<dbReference type="AlphaFoldDB" id="A0A9N9WXM3"/>
<keyword evidence="4 8" id="KW-0812">Transmembrane</keyword>